<dbReference type="Proteomes" id="UP000664096">
    <property type="component" value="Unassembled WGS sequence"/>
</dbReference>
<dbReference type="PANTHER" id="PTHR43531:SF11">
    <property type="entry name" value="METHYL-ACCEPTING CHEMOTAXIS PROTEIN 3"/>
    <property type="match status" value="1"/>
</dbReference>
<dbReference type="InterPro" id="IPR004089">
    <property type="entry name" value="MCPsignal_dom"/>
</dbReference>
<dbReference type="PROSITE" id="PS50111">
    <property type="entry name" value="CHEMOTAXIS_TRANSDUC_2"/>
    <property type="match status" value="1"/>
</dbReference>
<dbReference type="GO" id="GO:0006935">
    <property type="term" value="P:chemotaxis"/>
    <property type="evidence" value="ECO:0007669"/>
    <property type="project" value="UniProtKB-KW"/>
</dbReference>
<protein>
    <submittedName>
        <fullName evidence="5">Transporter substrate-binding domain-containing protein</fullName>
    </submittedName>
</protein>
<evidence type="ECO:0000313" key="6">
    <source>
        <dbReference type="Proteomes" id="UP000664096"/>
    </source>
</evidence>
<dbReference type="Gene3D" id="1.10.287.950">
    <property type="entry name" value="Methyl-accepting chemotaxis protein"/>
    <property type="match status" value="1"/>
</dbReference>
<dbReference type="EMBL" id="JAEKJZ010000009">
    <property type="protein sequence ID" value="MBN9674072.1"/>
    <property type="molecule type" value="Genomic_DNA"/>
</dbReference>
<dbReference type="Gene3D" id="3.40.190.10">
    <property type="entry name" value="Periplasmic binding protein-like II"/>
    <property type="match status" value="2"/>
</dbReference>
<dbReference type="SUPFAM" id="SSF53850">
    <property type="entry name" value="Periplasmic binding protein-like II"/>
    <property type="match status" value="1"/>
</dbReference>
<feature type="domain" description="Methyl-accepting transducer" evidence="4">
    <location>
        <begin position="81"/>
        <end position="156"/>
    </location>
</feature>
<dbReference type="SMART" id="SM00062">
    <property type="entry name" value="PBPb"/>
    <property type="match status" value="1"/>
</dbReference>
<dbReference type="RefSeq" id="WP_207144366.1">
    <property type="nucleotide sequence ID" value="NZ_JAEKJZ010000009.1"/>
</dbReference>
<dbReference type="GO" id="GO:0016020">
    <property type="term" value="C:membrane"/>
    <property type="evidence" value="ECO:0007669"/>
    <property type="project" value="InterPro"/>
</dbReference>
<dbReference type="PANTHER" id="PTHR43531">
    <property type="entry name" value="PROTEIN ICFG"/>
    <property type="match status" value="1"/>
</dbReference>
<dbReference type="InterPro" id="IPR051310">
    <property type="entry name" value="MCP_chemotaxis"/>
</dbReference>
<accession>A0A939EJ04</accession>
<keyword evidence="3" id="KW-0807">Transducer</keyword>
<sequence length="563" mass="61818">MADSLASLLRVVSGISQRSLDLLVYCGTSFRDLRRQIGEIRARSGNLYRLFEVAVTEINGATAKVTDCSAQAETDIGDINRQTAQSLEQLRKEIDAASVNTRDVLKAIIDIAQETRLLSLNARIEAARAGEAGRGFAVVANEVGQLADRSAAAAEEANKRLDLSAVSDALVETSETLSNRLSDLGGGMGDSLADIAASMETVRGQIAELDRHQLLLGEMLQESDRAIVRVDNKLSRLSDLTKATAQACDTPAAALTEMARLGRKRHIAFDEEFDLLEEIRKRKVLRVGIEPSFVGLSFRQKPGGRLEGLDVDYAEAFATWLGVRCEFVEHPWSDLTELLHLGRKDEEAPVDVVWSAMPPSPSFHRVAWSETYTWLPFVLCRRAGDSRIGGLRDLEGLSVGVINDPGAFDVLEAAGVRWEDNREKPGGHIRLANLIAFNDQSRLHDALVEGVVDGFCVDRPIFHWAATAPESRWHGKIDVLPGNLHGQPYYYAAVVSAASSSLGLLTRINRFIAEFARKPERRAIELKWQGEEVLGSIGYRDEEGGLIGEAELRARLRQLETAA</sequence>
<dbReference type="InterPro" id="IPR001638">
    <property type="entry name" value="Solute-binding_3/MltF_N"/>
</dbReference>
<dbReference type="AlphaFoldDB" id="A0A939EJ04"/>
<evidence type="ECO:0000256" key="3">
    <source>
        <dbReference type="PROSITE-ProRule" id="PRU00284"/>
    </source>
</evidence>
<evidence type="ECO:0000256" key="1">
    <source>
        <dbReference type="ARBA" id="ARBA00022500"/>
    </source>
</evidence>
<organism evidence="5 6">
    <name type="scientific">Roseibium aggregatum</name>
    <dbReference type="NCBI Taxonomy" id="187304"/>
    <lineage>
        <taxon>Bacteria</taxon>
        <taxon>Pseudomonadati</taxon>
        <taxon>Pseudomonadota</taxon>
        <taxon>Alphaproteobacteria</taxon>
        <taxon>Hyphomicrobiales</taxon>
        <taxon>Stappiaceae</taxon>
        <taxon>Roseibium</taxon>
    </lineage>
</organism>
<evidence type="ECO:0000259" key="4">
    <source>
        <dbReference type="PROSITE" id="PS50111"/>
    </source>
</evidence>
<gene>
    <name evidence="5" type="ORF">JF539_27185</name>
</gene>
<proteinExistence type="inferred from homology"/>
<dbReference type="SMART" id="SM00283">
    <property type="entry name" value="MA"/>
    <property type="match status" value="1"/>
</dbReference>
<keyword evidence="1" id="KW-0145">Chemotaxis</keyword>
<comment type="similarity">
    <text evidence="2">Belongs to the methyl-accepting chemotaxis (MCP) protein family.</text>
</comment>
<reference evidence="5" key="1">
    <citation type="submission" date="2020-12" db="EMBL/GenBank/DDBJ databases">
        <title>Oil enriched cultivation method for isolating marine PHA-producing bacteria.</title>
        <authorList>
            <person name="Zheng W."/>
            <person name="Yu S."/>
            <person name="Huang Y."/>
        </authorList>
    </citation>
    <scope>NUCLEOTIDE SEQUENCE</scope>
    <source>
        <strain evidence="5">SY-2-12</strain>
    </source>
</reference>
<name>A0A939EJ04_9HYPH</name>
<dbReference type="Pfam" id="PF00497">
    <property type="entry name" value="SBP_bac_3"/>
    <property type="match status" value="1"/>
</dbReference>
<evidence type="ECO:0000256" key="2">
    <source>
        <dbReference type="ARBA" id="ARBA00029447"/>
    </source>
</evidence>
<dbReference type="Pfam" id="PF00015">
    <property type="entry name" value="MCPsignal"/>
    <property type="match status" value="1"/>
</dbReference>
<dbReference type="GO" id="GO:0007165">
    <property type="term" value="P:signal transduction"/>
    <property type="evidence" value="ECO:0007669"/>
    <property type="project" value="UniProtKB-KW"/>
</dbReference>
<dbReference type="SUPFAM" id="SSF58104">
    <property type="entry name" value="Methyl-accepting chemotaxis protein (MCP) signaling domain"/>
    <property type="match status" value="1"/>
</dbReference>
<comment type="caution">
    <text evidence="5">The sequence shown here is derived from an EMBL/GenBank/DDBJ whole genome shotgun (WGS) entry which is preliminary data.</text>
</comment>
<evidence type="ECO:0000313" key="5">
    <source>
        <dbReference type="EMBL" id="MBN9674072.1"/>
    </source>
</evidence>